<dbReference type="Gene3D" id="3.40.30.10">
    <property type="entry name" value="Glutaredoxin"/>
    <property type="match status" value="1"/>
</dbReference>
<gene>
    <name evidence="2" type="ORF">IFR04_014262</name>
</gene>
<evidence type="ECO:0000259" key="1">
    <source>
        <dbReference type="Pfam" id="PF00085"/>
    </source>
</evidence>
<dbReference type="AlphaFoldDB" id="A0A8H7W6G1"/>
<dbReference type="SUPFAM" id="SSF52833">
    <property type="entry name" value="Thioredoxin-like"/>
    <property type="match status" value="1"/>
</dbReference>
<sequence>MSDYPPPISAAPWLAWADFMQPSLHRLYLRLRKRTPEGLLEMPLTLSLAGGDNVNHVSRLANEFPQVVLIHVDIDKLSGLPDVQDIRSVPTFRFYKIQNKIAELAGMNEKKLRDTVVANL</sequence>
<dbReference type="InterPro" id="IPR036249">
    <property type="entry name" value="Thioredoxin-like_sf"/>
</dbReference>
<organism evidence="2 3">
    <name type="scientific">Cadophora malorum</name>
    <dbReference type="NCBI Taxonomy" id="108018"/>
    <lineage>
        <taxon>Eukaryota</taxon>
        <taxon>Fungi</taxon>
        <taxon>Dikarya</taxon>
        <taxon>Ascomycota</taxon>
        <taxon>Pezizomycotina</taxon>
        <taxon>Leotiomycetes</taxon>
        <taxon>Helotiales</taxon>
        <taxon>Ploettnerulaceae</taxon>
        <taxon>Cadophora</taxon>
    </lineage>
</organism>
<dbReference type="OrthoDB" id="10263751at2759"/>
<evidence type="ECO:0000313" key="3">
    <source>
        <dbReference type="Proteomes" id="UP000664132"/>
    </source>
</evidence>
<protein>
    <recommendedName>
        <fullName evidence="1">Thioredoxin domain-containing protein</fullName>
    </recommendedName>
</protein>
<feature type="domain" description="Thioredoxin" evidence="1">
    <location>
        <begin position="57"/>
        <end position="116"/>
    </location>
</feature>
<comment type="caution">
    <text evidence="2">The sequence shown here is derived from an EMBL/GenBank/DDBJ whole genome shotgun (WGS) entry which is preliminary data.</text>
</comment>
<reference evidence="2" key="1">
    <citation type="submission" date="2021-02" db="EMBL/GenBank/DDBJ databases">
        <title>Genome sequence Cadophora malorum strain M34.</title>
        <authorList>
            <person name="Stefanovic E."/>
            <person name="Vu D."/>
            <person name="Scully C."/>
            <person name="Dijksterhuis J."/>
            <person name="Roader J."/>
            <person name="Houbraken J."/>
        </authorList>
    </citation>
    <scope>NUCLEOTIDE SEQUENCE</scope>
    <source>
        <strain evidence="2">M34</strain>
    </source>
</reference>
<name>A0A8H7W6G1_9HELO</name>
<dbReference type="InterPro" id="IPR013766">
    <property type="entry name" value="Thioredoxin_domain"/>
</dbReference>
<proteinExistence type="predicted"/>
<dbReference type="Proteomes" id="UP000664132">
    <property type="component" value="Unassembled WGS sequence"/>
</dbReference>
<dbReference type="Pfam" id="PF00085">
    <property type="entry name" value="Thioredoxin"/>
    <property type="match status" value="1"/>
</dbReference>
<dbReference type="EMBL" id="JAFJYH010000366">
    <property type="protein sequence ID" value="KAG4412604.1"/>
    <property type="molecule type" value="Genomic_DNA"/>
</dbReference>
<accession>A0A8H7W6G1</accession>
<keyword evidence="3" id="KW-1185">Reference proteome</keyword>
<dbReference type="CDD" id="cd02947">
    <property type="entry name" value="TRX_family"/>
    <property type="match status" value="1"/>
</dbReference>
<evidence type="ECO:0000313" key="2">
    <source>
        <dbReference type="EMBL" id="KAG4412604.1"/>
    </source>
</evidence>